<keyword evidence="2" id="KW-0732">Signal</keyword>
<gene>
    <name evidence="10" type="ORF">Fot_25329</name>
</gene>
<dbReference type="SUPFAM" id="SSF51445">
    <property type="entry name" value="(Trans)glycosidases"/>
    <property type="match status" value="2"/>
</dbReference>
<dbReference type="AlphaFoldDB" id="A0ABD1U8V2"/>
<feature type="domain" description="X8" evidence="9">
    <location>
        <begin position="375"/>
        <end position="460"/>
    </location>
</feature>
<dbReference type="Proteomes" id="UP001604277">
    <property type="component" value="Unassembled WGS sequence"/>
</dbReference>
<proteinExistence type="inferred from homology"/>
<feature type="transmembrane region" description="Helical" evidence="8">
    <location>
        <begin position="7"/>
        <end position="25"/>
    </location>
</feature>
<dbReference type="EMBL" id="JBFOLJ010000007">
    <property type="protein sequence ID" value="KAL2521406.1"/>
    <property type="molecule type" value="Genomic_DNA"/>
</dbReference>
<evidence type="ECO:0000313" key="10">
    <source>
        <dbReference type="EMBL" id="KAL2521406.1"/>
    </source>
</evidence>
<evidence type="ECO:0000259" key="9">
    <source>
        <dbReference type="SMART" id="SM00768"/>
    </source>
</evidence>
<reference evidence="11" key="1">
    <citation type="submission" date="2024-07" db="EMBL/GenBank/DDBJ databases">
        <title>Two chromosome-level genome assemblies of Korean endemic species Abeliophyllum distichum and Forsythia ovata (Oleaceae).</title>
        <authorList>
            <person name="Jang H."/>
        </authorList>
    </citation>
    <scope>NUCLEOTIDE SEQUENCE [LARGE SCALE GENOMIC DNA]</scope>
</reference>
<evidence type="ECO:0000256" key="4">
    <source>
        <dbReference type="ARBA" id="ARBA00023157"/>
    </source>
</evidence>
<dbReference type="InterPro" id="IPR044965">
    <property type="entry name" value="Glyco_hydro_17_plant"/>
</dbReference>
<keyword evidence="5 7" id="KW-0326">Glycosidase</keyword>
<dbReference type="PROSITE" id="PS00587">
    <property type="entry name" value="GLYCOSYL_HYDROL_F17"/>
    <property type="match status" value="1"/>
</dbReference>
<keyword evidence="11" id="KW-1185">Reference proteome</keyword>
<keyword evidence="4" id="KW-1015">Disulfide bond</keyword>
<evidence type="ECO:0000256" key="3">
    <source>
        <dbReference type="ARBA" id="ARBA00022801"/>
    </source>
</evidence>
<dbReference type="InterPro" id="IPR017853">
    <property type="entry name" value="GH"/>
</dbReference>
<evidence type="ECO:0000256" key="1">
    <source>
        <dbReference type="ARBA" id="ARBA00008773"/>
    </source>
</evidence>
<comment type="caution">
    <text evidence="10">The sequence shown here is derived from an EMBL/GenBank/DDBJ whole genome shotgun (WGS) entry which is preliminary data.</text>
</comment>
<evidence type="ECO:0000256" key="2">
    <source>
        <dbReference type="ARBA" id="ARBA00022729"/>
    </source>
</evidence>
<comment type="similarity">
    <text evidence="1 6">Belongs to the glycosyl hydrolase 17 family.</text>
</comment>
<protein>
    <submittedName>
        <fullName evidence="10">O-Glycosyl hydrolase family 17 protein</fullName>
    </submittedName>
</protein>
<dbReference type="InterPro" id="IPR000490">
    <property type="entry name" value="Glyco_hydro_17"/>
</dbReference>
<evidence type="ECO:0000256" key="7">
    <source>
        <dbReference type="RuleBase" id="RU004336"/>
    </source>
</evidence>
<sequence>MMRSSPFILVRGVALMIVMTCYVFLLSTNIVEGVVGINWGRMTSNRLIPSMVVDLLLQNEIHEVKIFSASKNVLEAFSRSGIGVTITIPNQSLKDLLDPRAVKTWINDRIIPFEREQVDIRYVSIGADPYSKTYNNLTYFHASDVLKVVQNSLNDAGYGQKIKATIPHFFDVLNTNISKPSEADFRPDIKNMMVDIILFLKENNAPFIMDLFPIYYVHLRQWDPEFAFLDNKSNFWIVDDNGLKYTNAFDFIHDSFLWAIKKAGVSDMKLVAGQVGWPTDGFPNASPENAERFFKSLLSSVTSNRGTPMLPGAPIDVYLHSLTDENKLKIDRGAFQRHWGIYRFDGVPKFKIDFTGQGRDIFPTTARGVTRMPERWCIFNGDTSNMTIVKNSFDMACRESDCTPLAPGGSCSNLDYEHNISYAFNIYFQMKFQHVENKTCKFQGLGKVVPENPSIGTCVFPVEILQAEEAVAAVSFREALFHSSGERIHRGIGVNWGTQASQNMQPSTIVQMLKDNKIDQVKLFDSDHWTVKFFAGTGIEVMLGIPNNQLAKLAKDYDEAKDWVKENVTKHLYDGGVKIKYVAVGNEPFLKSYNGSNLKTTFPALKNIQKALDEAGIGDKIKVTTPQNADVYESGSNTPSAGNFRSDIKENMIQILKFFKENNSPFLVNIYPFLSLYQNPDFPMEFAFFDGGAKPVQDKGISYSNMFDANLDTLVWSLRKVGIQKMKIIVGEIGWPTEGHIKANVKLAQKFYDGFFKKMATNKGTPLYPGDIDYYLFSLTDENQKSIAPGDFERHWGVFRYDGQPKFPVDFTGKGHDKFPIAAKGVKYMDKEWCVFNSNVKNLTLVPDNLGYACSMGDCTSLNYPSSCNKLGSLQANISYAFNMYFQMQNQDVEACNFQGLAKIVKTNASTSECLFPLALESAGTRLWMQTGTSILAGLLVLLALL</sequence>
<keyword evidence="8" id="KW-0812">Transmembrane</keyword>
<dbReference type="PANTHER" id="PTHR32227">
    <property type="entry name" value="GLUCAN ENDO-1,3-BETA-GLUCOSIDASE BG1-RELATED-RELATED"/>
    <property type="match status" value="1"/>
</dbReference>
<evidence type="ECO:0000256" key="8">
    <source>
        <dbReference type="SAM" id="Phobius"/>
    </source>
</evidence>
<dbReference type="Pfam" id="PF07983">
    <property type="entry name" value="X8"/>
    <property type="match status" value="2"/>
</dbReference>
<accession>A0ABD1U8V2</accession>
<keyword evidence="8" id="KW-0472">Membrane</keyword>
<feature type="domain" description="X8" evidence="9">
    <location>
        <begin position="832"/>
        <end position="916"/>
    </location>
</feature>
<dbReference type="FunFam" id="3.20.20.80:FF:000008">
    <property type="entry name" value="Glucan endo-1,3-beta-glucosidase 5"/>
    <property type="match status" value="1"/>
</dbReference>
<dbReference type="Pfam" id="PF00332">
    <property type="entry name" value="Glyco_hydro_17"/>
    <property type="match status" value="2"/>
</dbReference>
<dbReference type="Gene3D" id="1.20.58.1040">
    <property type="match status" value="2"/>
</dbReference>
<dbReference type="InterPro" id="IPR012946">
    <property type="entry name" value="X8"/>
</dbReference>
<evidence type="ECO:0000256" key="5">
    <source>
        <dbReference type="ARBA" id="ARBA00023295"/>
    </source>
</evidence>
<evidence type="ECO:0000256" key="6">
    <source>
        <dbReference type="RuleBase" id="RU004335"/>
    </source>
</evidence>
<dbReference type="Gene3D" id="3.20.20.80">
    <property type="entry name" value="Glycosidases"/>
    <property type="match status" value="2"/>
</dbReference>
<organism evidence="10 11">
    <name type="scientific">Forsythia ovata</name>
    <dbReference type="NCBI Taxonomy" id="205694"/>
    <lineage>
        <taxon>Eukaryota</taxon>
        <taxon>Viridiplantae</taxon>
        <taxon>Streptophyta</taxon>
        <taxon>Embryophyta</taxon>
        <taxon>Tracheophyta</taxon>
        <taxon>Spermatophyta</taxon>
        <taxon>Magnoliopsida</taxon>
        <taxon>eudicotyledons</taxon>
        <taxon>Gunneridae</taxon>
        <taxon>Pentapetalae</taxon>
        <taxon>asterids</taxon>
        <taxon>lamiids</taxon>
        <taxon>Lamiales</taxon>
        <taxon>Oleaceae</taxon>
        <taxon>Forsythieae</taxon>
        <taxon>Forsythia</taxon>
    </lineage>
</organism>
<keyword evidence="8" id="KW-1133">Transmembrane helix</keyword>
<evidence type="ECO:0000313" key="11">
    <source>
        <dbReference type="Proteomes" id="UP001604277"/>
    </source>
</evidence>
<dbReference type="SMART" id="SM00768">
    <property type="entry name" value="X8"/>
    <property type="match status" value="2"/>
</dbReference>
<keyword evidence="3 7" id="KW-0378">Hydrolase</keyword>
<name>A0ABD1U8V2_9LAMI</name>
<dbReference type="GO" id="GO:0016798">
    <property type="term" value="F:hydrolase activity, acting on glycosyl bonds"/>
    <property type="evidence" value="ECO:0007669"/>
    <property type="project" value="UniProtKB-KW"/>
</dbReference>